<evidence type="ECO:0000256" key="1">
    <source>
        <dbReference type="SAM" id="MobiDB-lite"/>
    </source>
</evidence>
<dbReference type="AlphaFoldDB" id="A0A699V085"/>
<feature type="non-terminal residue" evidence="2">
    <location>
        <position position="1"/>
    </location>
</feature>
<name>A0A699V085_TANCI</name>
<reference evidence="2" key="1">
    <citation type="journal article" date="2019" name="Sci. Rep.">
        <title>Draft genome of Tanacetum cinerariifolium, the natural source of mosquito coil.</title>
        <authorList>
            <person name="Yamashiro T."/>
            <person name="Shiraishi A."/>
            <person name="Satake H."/>
            <person name="Nakayama K."/>
        </authorList>
    </citation>
    <scope>NUCLEOTIDE SEQUENCE</scope>
</reference>
<proteinExistence type="predicted"/>
<accession>A0A699V085</accession>
<gene>
    <name evidence="2" type="ORF">Tci_899482</name>
</gene>
<comment type="caution">
    <text evidence="2">The sequence shown here is derived from an EMBL/GenBank/DDBJ whole genome shotgun (WGS) entry which is preliminary data.</text>
</comment>
<dbReference type="EMBL" id="BKCJ011377571">
    <property type="protein sequence ID" value="GFD27513.1"/>
    <property type="molecule type" value="Genomic_DNA"/>
</dbReference>
<protein>
    <submittedName>
        <fullName evidence="2">Uncharacterized protein</fullName>
    </submittedName>
</protein>
<feature type="region of interest" description="Disordered" evidence="1">
    <location>
        <begin position="1"/>
        <end position="24"/>
    </location>
</feature>
<organism evidence="2">
    <name type="scientific">Tanacetum cinerariifolium</name>
    <name type="common">Dalmatian daisy</name>
    <name type="synonym">Chrysanthemum cinerariifolium</name>
    <dbReference type="NCBI Taxonomy" id="118510"/>
    <lineage>
        <taxon>Eukaryota</taxon>
        <taxon>Viridiplantae</taxon>
        <taxon>Streptophyta</taxon>
        <taxon>Embryophyta</taxon>
        <taxon>Tracheophyta</taxon>
        <taxon>Spermatophyta</taxon>
        <taxon>Magnoliopsida</taxon>
        <taxon>eudicotyledons</taxon>
        <taxon>Gunneridae</taxon>
        <taxon>Pentapetalae</taxon>
        <taxon>asterids</taxon>
        <taxon>campanulids</taxon>
        <taxon>Asterales</taxon>
        <taxon>Asteraceae</taxon>
        <taxon>Asteroideae</taxon>
        <taxon>Anthemideae</taxon>
        <taxon>Anthemidinae</taxon>
        <taxon>Tanacetum</taxon>
    </lineage>
</organism>
<evidence type="ECO:0000313" key="2">
    <source>
        <dbReference type="EMBL" id="GFD27513.1"/>
    </source>
</evidence>
<sequence>QKGYELEKKNAEKQKLEEQWEPEEHKRNLEIVPDEEDDVFVNVAPLSSKPPTIVDYKIYKKGKKEHF</sequence>